<evidence type="ECO:0000313" key="1">
    <source>
        <dbReference type="EMBL" id="NBE08727.1"/>
    </source>
</evidence>
<sequence>MRLTEISYGTAQPIEGYGPGFFRVGGHVLRGACLITPWDAGLWGGLEDTATPLSLGGRIDVLFLGMGAEIAHPPRAFREALEAGGIGVEVMSSPAACRTYNVLLSEGRRIAAALLPVNPVVGGP</sequence>
<gene>
    <name evidence="1" type="ORF">GU920_14395</name>
</gene>
<protein>
    <recommendedName>
        <fullName evidence="3">Mth938-like domain-containing protein</fullName>
    </recommendedName>
</protein>
<dbReference type="EMBL" id="JAAATW010000003">
    <property type="protein sequence ID" value="NBE08727.1"/>
    <property type="molecule type" value="Genomic_DNA"/>
</dbReference>
<name>A0ABW9Y8M0_9RHOB</name>
<dbReference type="PANTHER" id="PTHR21192:SF2">
    <property type="entry name" value="NADH DEHYDROGENASE [UBIQUINONE] 1 ALPHA SUBCOMPLEX ASSEMBLY FACTOR 3"/>
    <property type="match status" value="1"/>
</dbReference>
<dbReference type="InterPro" id="IPR007523">
    <property type="entry name" value="NDUFAF3/AAMDC"/>
</dbReference>
<dbReference type="RefSeq" id="WP_161767771.1">
    <property type="nucleotide sequence ID" value="NZ_JAAATW010000003.1"/>
</dbReference>
<comment type="caution">
    <text evidence="1">The sequence shown here is derived from an EMBL/GenBank/DDBJ whole genome shotgun (WGS) entry which is preliminary data.</text>
</comment>
<dbReference type="CDD" id="cd00248">
    <property type="entry name" value="Mth938-like"/>
    <property type="match status" value="1"/>
</dbReference>
<organism evidence="1 2">
    <name type="scientific">Paragemmobacter ruber</name>
    <dbReference type="NCBI Taxonomy" id="1985673"/>
    <lineage>
        <taxon>Bacteria</taxon>
        <taxon>Pseudomonadati</taxon>
        <taxon>Pseudomonadota</taxon>
        <taxon>Alphaproteobacteria</taxon>
        <taxon>Rhodobacterales</taxon>
        <taxon>Paracoccaceae</taxon>
        <taxon>Paragemmobacter</taxon>
    </lineage>
</organism>
<dbReference type="SUPFAM" id="SSF64076">
    <property type="entry name" value="MTH938-like"/>
    <property type="match status" value="1"/>
</dbReference>
<dbReference type="InterPro" id="IPR036748">
    <property type="entry name" value="MTH938-like_sf"/>
</dbReference>
<keyword evidence="2" id="KW-1185">Reference proteome</keyword>
<accession>A0ABW9Y8M0</accession>
<evidence type="ECO:0008006" key="3">
    <source>
        <dbReference type="Google" id="ProtNLM"/>
    </source>
</evidence>
<proteinExistence type="predicted"/>
<dbReference type="PANTHER" id="PTHR21192">
    <property type="entry name" value="NUCLEAR PROTEIN E3-3"/>
    <property type="match status" value="1"/>
</dbReference>
<dbReference type="Proteomes" id="UP001517376">
    <property type="component" value="Unassembled WGS sequence"/>
</dbReference>
<evidence type="ECO:0000313" key="2">
    <source>
        <dbReference type="Proteomes" id="UP001517376"/>
    </source>
</evidence>
<dbReference type="Pfam" id="PF04430">
    <property type="entry name" value="DUF498"/>
    <property type="match status" value="1"/>
</dbReference>
<dbReference type="Gene3D" id="3.40.1230.10">
    <property type="entry name" value="MTH938-like"/>
    <property type="match status" value="1"/>
</dbReference>
<reference evidence="2" key="1">
    <citation type="submission" date="2020-01" db="EMBL/GenBank/DDBJ databases">
        <title>Sphingomonas sp. strain CSW-10.</title>
        <authorList>
            <person name="Chen W.-M."/>
        </authorList>
    </citation>
    <scope>NUCLEOTIDE SEQUENCE [LARGE SCALE GENOMIC DNA]</scope>
    <source>
        <strain evidence="2">CCP-1</strain>
    </source>
</reference>